<proteinExistence type="predicted"/>
<sequence>MKNYILLLITISFLSCNNFNSRYEVNQSVLKLSESLKSDKEADFRELIANRTATMPADLHYDILHRLYEQSKLRERTDQLELIDENNHLGQTVYRLPYFQGVDSLTGITNINLILYFGPEDLFPKNKFSDFETEITYDKDLRRQILEEKLNVDLK</sequence>
<dbReference type="Proteomes" id="UP000051643">
    <property type="component" value="Unassembled WGS sequence"/>
</dbReference>
<evidence type="ECO:0000313" key="2">
    <source>
        <dbReference type="Proteomes" id="UP000051643"/>
    </source>
</evidence>
<dbReference type="AlphaFoldDB" id="A0A0Q9Z5K0"/>
<evidence type="ECO:0000313" key="1">
    <source>
        <dbReference type="EMBL" id="KRG28188.1"/>
    </source>
</evidence>
<dbReference type="EMBL" id="LKTP01000026">
    <property type="protein sequence ID" value="KRG28188.1"/>
    <property type="molecule type" value="Genomic_DNA"/>
</dbReference>
<comment type="caution">
    <text evidence="1">The sequence shown here is derived from an EMBL/GenBank/DDBJ whole genome shotgun (WGS) entry which is preliminary data.</text>
</comment>
<reference evidence="1" key="1">
    <citation type="submission" date="2015-10" db="EMBL/GenBank/DDBJ databases">
        <title>Draft genome sequence of Salegentibacter mishustinae KCTC 12263.</title>
        <authorList>
            <person name="Lin W."/>
            <person name="Zheng Q."/>
        </authorList>
    </citation>
    <scope>NUCLEOTIDE SEQUENCE [LARGE SCALE GENOMIC DNA]</scope>
    <source>
        <strain evidence="1">KCTC 12263</strain>
    </source>
</reference>
<gene>
    <name evidence="1" type="ORF">APR42_16825</name>
</gene>
<dbReference type="RefSeq" id="WP_057482350.1">
    <property type="nucleotide sequence ID" value="NZ_BMWR01000030.1"/>
</dbReference>
<keyword evidence="2" id="KW-1185">Reference proteome</keyword>
<name>A0A0Q9Z5K0_9FLAO</name>
<protein>
    <submittedName>
        <fullName evidence="1">Uncharacterized protein</fullName>
    </submittedName>
</protein>
<accession>A0A0Q9Z5K0</accession>
<organism evidence="1 2">
    <name type="scientific">Salegentibacter mishustinae</name>
    <dbReference type="NCBI Taxonomy" id="270918"/>
    <lineage>
        <taxon>Bacteria</taxon>
        <taxon>Pseudomonadati</taxon>
        <taxon>Bacteroidota</taxon>
        <taxon>Flavobacteriia</taxon>
        <taxon>Flavobacteriales</taxon>
        <taxon>Flavobacteriaceae</taxon>
        <taxon>Salegentibacter</taxon>
    </lineage>
</organism>
<dbReference type="PROSITE" id="PS51257">
    <property type="entry name" value="PROKAR_LIPOPROTEIN"/>
    <property type="match status" value="1"/>
</dbReference>